<dbReference type="STRING" id="1223523.H340_13736"/>
<gene>
    <name evidence="1" type="ORF">H340_13736</name>
</gene>
<sequence length="52" mass="5718">MFFLVLALFLLGVLTGTAAHVPLSVTLVSAAAILVWLAAFAVRERRAHRRDR</sequence>
<dbReference type="PATRIC" id="fig|1223523.3.peg.2807"/>
<dbReference type="RefSeq" id="WP_004944687.1">
    <property type="nucleotide sequence ID" value="NZ_AORZ01000036.1"/>
</dbReference>
<dbReference type="AlphaFoldDB" id="M3C7P9"/>
<evidence type="ECO:0000313" key="1">
    <source>
        <dbReference type="EMBL" id="EME99946.1"/>
    </source>
</evidence>
<name>M3C7P9_STRM1</name>
<proteinExistence type="predicted"/>
<evidence type="ECO:0000313" key="2">
    <source>
        <dbReference type="Proteomes" id="UP000011740"/>
    </source>
</evidence>
<comment type="caution">
    <text evidence="1">The sequence shown here is derived from an EMBL/GenBank/DDBJ whole genome shotgun (WGS) entry which is preliminary data.</text>
</comment>
<dbReference type="EMBL" id="AORZ01000036">
    <property type="protein sequence ID" value="EME99946.1"/>
    <property type="molecule type" value="Genomic_DNA"/>
</dbReference>
<protein>
    <submittedName>
        <fullName evidence="1">Small hydrophobic membrane protein</fullName>
    </submittedName>
</protein>
<organism evidence="1 2">
    <name type="scientific">Streptomyces mobaraensis (strain ATCC 29032 / DSM 40847 / JCM 4168 / NBRC 13819 / NCIMB 11159 / IPCR 16-22)</name>
    <dbReference type="NCBI Taxonomy" id="1223523"/>
    <lineage>
        <taxon>Bacteria</taxon>
        <taxon>Bacillati</taxon>
        <taxon>Actinomycetota</taxon>
        <taxon>Actinomycetes</taxon>
        <taxon>Kitasatosporales</taxon>
        <taxon>Streptomycetaceae</taxon>
        <taxon>Streptomyces</taxon>
    </lineage>
</organism>
<reference evidence="1 2" key="1">
    <citation type="journal article" date="2013" name="Genome Announc.">
        <title>Whole-Genome Shotgun Assembly and Analysis of the Genome of Streptomyces mobaraensis DSM 40847, a Strain for Industrial Production of Microbial Transglutaminase.</title>
        <authorList>
            <person name="Yang H."/>
            <person name="He T."/>
            <person name="Wu W."/>
            <person name="Zhu W."/>
            <person name="Lu B."/>
            <person name="Sun W."/>
        </authorList>
    </citation>
    <scope>NUCLEOTIDE SEQUENCE [LARGE SCALE GENOMIC DNA]</scope>
    <source>
        <strain evidence="1 2">DSM 40847</strain>
    </source>
</reference>
<accession>M3C7P9</accession>
<dbReference type="Proteomes" id="UP000011740">
    <property type="component" value="Unassembled WGS sequence"/>
</dbReference>